<dbReference type="EMBL" id="MFJN01000061">
    <property type="protein sequence ID" value="OGG19977.1"/>
    <property type="molecule type" value="Genomic_DNA"/>
</dbReference>
<sequence>MEKFSDRTVSEVRVIALSAALASLSAFLQLYHLGYQSPQWGMWLDLVAVTWIIAYFLFSLRSALIVSILGFIIITLFAPDTWLGASMKFVATAPIWLSLAIWARDYRNPKNLITPFILGNILRLLLVLPLNYYYAIPIWTGMTPAQAMTAIPWTIIAVFNIIQTAIDLLLAWVLVYRFRLDRFSTRKSQHDQTLKT</sequence>
<dbReference type="Gene3D" id="1.10.1760.20">
    <property type="match status" value="1"/>
</dbReference>
<feature type="transmembrane region" description="Helical" evidence="1">
    <location>
        <begin position="12"/>
        <end position="34"/>
    </location>
</feature>
<comment type="caution">
    <text evidence="2">The sequence shown here is derived from an EMBL/GenBank/DDBJ whole genome shotgun (WGS) entry which is preliminary data.</text>
</comment>
<keyword evidence="1" id="KW-0812">Transmembrane</keyword>
<accession>A0A1F6A6M8</accession>
<name>A0A1F6A6M8_9BACT</name>
<protein>
    <recommendedName>
        <fullName evidence="4">ECF transporter S component</fullName>
    </recommendedName>
</protein>
<dbReference type="AlphaFoldDB" id="A0A1F6A6M8"/>
<evidence type="ECO:0000313" key="2">
    <source>
        <dbReference type="EMBL" id="OGG19977.1"/>
    </source>
</evidence>
<keyword evidence="1" id="KW-1133">Transmembrane helix</keyword>
<keyword evidence="1" id="KW-0472">Membrane</keyword>
<gene>
    <name evidence="2" type="ORF">A3D03_03200</name>
</gene>
<dbReference type="STRING" id="1798384.A3D03_03200"/>
<evidence type="ECO:0000313" key="3">
    <source>
        <dbReference type="Proteomes" id="UP000177092"/>
    </source>
</evidence>
<feature type="transmembrane region" description="Helical" evidence="1">
    <location>
        <begin position="115"/>
        <end position="135"/>
    </location>
</feature>
<proteinExistence type="predicted"/>
<dbReference type="Proteomes" id="UP000177092">
    <property type="component" value="Unassembled WGS sequence"/>
</dbReference>
<evidence type="ECO:0008006" key="4">
    <source>
        <dbReference type="Google" id="ProtNLM"/>
    </source>
</evidence>
<evidence type="ECO:0000256" key="1">
    <source>
        <dbReference type="SAM" id="Phobius"/>
    </source>
</evidence>
<reference evidence="2 3" key="1">
    <citation type="journal article" date="2016" name="Nat. Commun.">
        <title>Thousands of microbial genomes shed light on interconnected biogeochemical processes in an aquifer system.</title>
        <authorList>
            <person name="Anantharaman K."/>
            <person name="Brown C.T."/>
            <person name="Hug L.A."/>
            <person name="Sharon I."/>
            <person name="Castelle C.J."/>
            <person name="Probst A.J."/>
            <person name="Thomas B.C."/>
            <person name="Singh A."/>
            <person name="Wilkins M.J."/>
            <person name="Karaoz U."/>
            <person name="Brodie E.L."/>
            <person name="Williams K.H."/>
            <person name="Hubbard S.S."/>
            <person name="Banfield J.F."/>
        </authorList>
    </citation>
    <scope>NUCLEOTIDE SEQUENCE [LARGE SCALE GENOMIC DNA]</scope>
</reference>
<feature type="transmembrane region" description="Helical" evidence="1">
    <location>
        <begin position="155"/>
        <end position="178"/>
    </location>
</feature>
<feature type="transmembrane region" description="Helical" evidence="1">
    <location>
        <begin position="85"/>
        <end position="103"/>
    </location>
</feature>
<feature type="transmembrane region" description="Helical" evidence="1">
    <location>
        <begin position="63"/>
        <end position="79"/>
    </location>
</feature>
<organism evidence="2 3">
    <name type="scientific">Candidatus Gottesmanbacteria bacterium RIFCSPHIGHO2_02_FULL_40_13</name>
    <dbReference type="NCBI Taxonomy" id="1798384"/>
    <lineage>
        <taxon>Bacteria</taxon>
        <taxon>Candidatus Gottesmaniibacteriota</taxon>
    </lineage>
</organism>
<feature type="transmembrane region" description="Helical" evidence="1">
    <location>
        <begin position="40"/>
        <end position="58"/>
    </location>
</feature>